<evidence type="ECO:0000256" key="7">
    <source>
        <dbReference type="HAMAP-Rule" id="MF_00375"/>
    </source>
</evidence>
<dbReference type="SUPFAM" id="SSF53383">
    <property type="entry name" value="PLP-dependent transferases"/>
    <property type="match status" value="1"/>
</dbReference>
<dbReference type="NCBIfam" id="TIGR00713">
    <property type="entry name" value="hemL"/>
    <property type="match status" value="1"/>
</dbReference>
<dbReference type="InterPro" id="IPR005814">
    <property type="entry name" value="Aminotrans_3"/>
</dbReference>
<evidence type="ECO:0000256" key="1">
    <source>
        <dbReference type="ARBA" id="ARBA00001933"/>
    </source>
</evidence>
<evidence type="ECO:0000256" key="5">
    <source>
        <dbReference type="ARBA" id="ARBA00023235"/>
    </source>
</evidence>
<comment type="cofactor">
    <cofactor evidence="1 7">
        <name>pyridoxal 5'-phosphate</name>
        <dbReference type="ChEBI" id="CHEBI:597326"/>
    </cofactor>
</comment>
<feature type="modified residue" description="N6-(pyridoxal phosphate)lysine" evidence="7">
    <location>
        <position position="266"/>
    </location>
</feature>
<dbReference type="PROSITE" id="PS00600">
    <property type="entry name" value="AA_TRANSFER_CLASS_3"/>
    <property type="match status" value="1"/>
</dbReference>
<evidence type="ECO:0000313" key="9">
    <source>
        <dbReference type="Proteomes" id="UP000306825"/>
    </source>
</evidence>
<dbReference type="InterPro" id="IPR015421">
    <property type="entry name" value="PyrdxlP-dep_Trfase_major"/>
</dbReference>
<dbReference type="PANTHER" id="PTHR43713">
    <property type="entry name" value="GLUTAMATE-1-SEMIALDEHYDE 2,1-AMINOMUTASE"/>
    <property type="match status" value="1"/>
</dbReference>
<keyword evidence="6 7" id="KW-0627">Porphyrin biosynthesis</keyword>
<dbReference type="EC" id="5.4.3.8" evidence="7"/>
<reference evidence="8 9" key="1">
    <citation type="submission" date="2019-05" db="EMBL/GenBank/DDBJ databases">
        <title>A comparative analysis of the Nautiliaceae.</title>
        <authorList>
            <person name="Grosche A."/>
            <person name="Smedile F."/>
            <person name="Vetriani C."/>
        </authorList>
    </citation>
    <scope>NUCLEOTIDE SEQUENCE [LARGE SCALE GENOMIC DNA]</scope>
    <source>
        <strain evidence="8 9">TB-2</strain>
    </source>
</reference>
<evidence type="ECO:0000256" key="2">
    <source>
        <dbReference type="ARBA" id="ARBA00004819"/>
    </source>
</evidence>
<dbReference type="HAMAP" id="MF_00375">
    <property type="entry name" value="HemL_aminotrans_3"/>
    <property type="match status" value="1"/>
</dbReference>
<dbReference type="PANTHER" id="PTHR43713:SF3">
    <property type="entry name" value="GLUTAMATE-1-SEMIALDEHYDE 2,1-AMINOMUTASE 1, CHLOROPLASTIC-RELATED"/>
    <property type="match status" value="1"/>
</dbReference>
<comment type="catalytic activity">
    <reaction evidence="7">
        <text>(S)-4-amino-5-oxopentanoate = 5-aminolevulinate</text>
        <dbReference type="Rhea" id="RHEA:14265"/>
        <dbReference type="ChEBI" id="CHEBI:57501"/>
        <dbReference type="ChEBI" id="CHEBI:356416"/>
        <dbReference type="EC" id="5.4.3.8"/>
    </reaction>
</comment>
<dbReference type="InterPro" id="IPR004639">
    <property type="entry name" value="4pyrrol_synth_GluAld_NH2Trfase"/>
</dbReference>
<organism evidence="8 9">
    <name type="scientific">Caminibacter mediatlanticus TB-2</name>
    <dbReference type="NCBI Taxonomy" id="391592"/>
    <lineage>
        <taxon>Bacteria</taxon>
        <taxon>Pseudomonadati</taxon>
        <taxon>Campylobacterota</taxon>
        <taxon>Epsilonproteobacteria</taxon>
        <taxon>Nautiliales</taxon>
        <taxon>Nautiliaceae</taxon>
        <taxon>Caminibacter</taxon>
    </lineage>
</organism>
<dbReference type="Gene3D" id="3.90.1150.10">
    <property type="entry name" value="Aspartate Aminotransferase, domain 1"/>
    <property type="match status" value="1"/>
</dbReference>
<evidence type="ECO:0000313" key="8">
    <source>
        <dbReference type="EMBL" id="QCT95011.1"/>
    </source>
</evidence>
<dbReference type="InterPro" id="IPR049704">
    <property type="entry name" value="Aminotrans_3_PPA_site"/>
</dbReference>
<dbReference type="InterPro" id="IPR015422">
    <property type="entry name" value="PyrdxlP-dep_Trfase_small"/>
</dbReference>
<keyword evidence="4 7" id="KW-0663">Pyridoxal phosphate</keyword>
<comment type="subunit">
    <text evidence="7">Homodimer.</text>
</comment>
<comment type="subcellular location">
    <subcellularLocation>
        <location evidence="7">Cytoplasm</location>
    </subcellularLocation>
</comment>
<comment type="similarity">
    <text evidence="3 7">Belongs to the class-III pyridoxal-phosphate-dependent aminotransferase family. HemL subfamily.</text>
</comment>
<dbReference type="Gene3D" id="3.40.640.10">
    <property type="entry name" value="Type I PLP-dependent aspartate aminotransferase-like (Major domain)"/>
    <property type="match status" value="1"/>
</dbReference>
<accession>A0ABX5V9Y5</accession>
<evidence type="ECO:0000256" key="4">
    <source>
        <dbReference type="ARBA" id="ARBA00022898"/>
    </source>
</evidence>
<evidence type="ECO:0000256" key="3">
    <source>
        <dbReference type="ARBA" id="ARBA00008981"/>
    </source>
</evidence>
<comment type="pathway">
    <text evidence="2">Porphyrin-containing compound metabolism; protoporphyrin-IX biosynthesis; 5-aminolevulinate from L-glutamyl-tRNA(Glu): step 2/2.</text>
</comment>
<gene>
    <name evidence="7 8" type="primary">hemL</name>
    <name evidence="8" type="ORF">FE773_07355</name>
</gene>
<dbReference type="NCBIfam" id="NF000818">
    <property type="entry name" value="PRK00062.1"/>
    <property type="match status" value="1"/>
</dbReference>
<evidence type="ECO:0000256" key="6">
    <source>
        <dbReference type="ARBA" id="ARBA00023244"/>
    </source>
</evidence>
<sequence length="427" mass="46872">MYQKRVKMGIFNEAQKYIVGGVNSPVRAFKSVGGEPPFIEKGEGAYIFDIEGNKYLDYIQSWGPLIFGHCDKDTQNAIIEAVKKGVSFGAPTKVEVELAKEVLELFPHLNLIRFVNSGTEATMSAIRLARGYTGKDDIIKFEGCYHGHSDSLLVSAGSGAATFGVPSSPGVPADFTKHTLLAKYNDIESVKKCFESGDVGCVIIEPIAGNMSLVPGEKEFLGELREICNHYGAVLIFDEVMSGFRASLRGSFDIYGIKADIVTFGKVIGGGMPVGAFAGKKEIMEKLSPVGPVYQAGTLSGNPVAMSAGLTVIKKLKENPEIYKELEDKAKKLMEGFSETSKENNIDFNYNVIGSMFGFFFNKKLPKNFDEVNESDTKRYAKFHNNMLKSGFYFAPSAYETGFICTPMNEKDIENTITTYSKIVKEI</sequence>
<dbReference type="CDD" id="cd00610">
    <property type="entry name" value="OAT_like"/>
    <property type="match status" value="1"/>
</dbReference>
<name>A0ABX5V9Y5_9BACT</name>
<protein>
    <recommendedName>
        <fullName evidence="7">Glutamate-1-semialdehyde 2,1-aminomutase</fullName>
        <shortName evidence="7">GSA</shortName>
        <ecNumber evidence="7">5.4.3.8</ecNumber>
    </recommendedName>
    <alternativeName>
        <fullName evidence="7">Glutamate-1-semialdehyde aminotransferase</fullName>
        <shortName evidence="7">GSA-AT</shortName>
    </alternativeName>
</protein>
<proteinExistence type="inferred from homology"/>
<keyword evidence="9" id="KW-1185">Reference proteome</keyword>
<dbReference type="InterPro" id="IPR015424">
    <property type="entry name" value="PyrdxlP-dep_Trfase"/>
</dbReference>
<dbReference type="EMBL" id="CP040463">
    <property type="protein sequence ID" value="QCT95011.1"/>
    <property type="molecule type" value="Genomic_DNA"/>
</dbReference>
<dbReference type="GO" id="GO:0042286">
    <property type="term" value="F:glutamate-1-semialdehyde 2,1-aminomutase activity"/>
    <property type="evidence" value="ECO:0007669"/>
    <property type="project" value="UniProtKB-EC"/>
</dbReference>
<dbReference type="Proteomes" id="UP000306825">
    <property type="component" value="Chromosome"/>
</dbReference>
<dbReference type="RefSeq" id="WP_138323670.1">
    <property type="nucleotide sequence ID" value="NZ_CP040463.1"/>
</dbReference>
<keyword evidence="7" id="KW-0963">Cytoplasm</keyword>
<dbReference type="Pfam" id="PF00202">
    <property type="entry name" value="Aminotran_3"/>
    <property type="match status" value="1"/>
</dbReference>
<keyword evidence="5 7" id="KW-0413">Isomerase</keyword>